<evidence type="ECO:0000313" key="2">
    <source>
        <dbReference type="EMBL" id="KAH0888178.1"/>
    </source>
</evidence>
<name>A0ABQ8A707_BRANA</name>
<reference evidence="2 3" key="1">
    <citation type="submission" date="2021-05" db="EMBL/GenBank/DDBJ databases">
        <title>Genome Assembly of Synthetic Allotetraploid Brassica napus Reveals Homoeologous Exchanges between Subgenomes.</title>
        <authorList>
            <person name="Davis J.T."/>
        </authorList>
    </citation>
    <scope>NUCLEOTIDE SEQUENCE [LARGE SCALE GENOMIC DNA]</scope>
    <source>
        <strain evidence="3">cv. Da-Ae</strain>
        <tissue evidence="2">Seedling</tissue>
    </source>
</reference>
<proteinExistence type="predicted"/>
<gene>
    <name evidence="2" type="ORF">HID58_050607</name>
</gene>
<evidence type="ECO:0000313" key="3">
    <source>
        <dbReference type="Proteomes" id="UP000824890"/>
    </source>
</evidence>
<feature type="compositionally biased region" description="Basic and acidic residues" evidence="1">
    <location>
        <begin position="15"/>
        <end position="33"/>
    </location>
</feature>
<protein>
    <submittedName>
        <fullName evidence="2">Uncharacterized protein</fullName>
    </submittedName>
</protein>
<dbReference type="Proteomes" id="UP000824890">
    <property type="component" value="Unassembled WGS sequence"/>
</dbReference>
<dbReference type="EMBL" id="JAGKQM010000013">
    <property type="protein sequence ID" value="KAH0888178.1"/>
    <property type="molecule type" value="Genomic_DNA"/>
</dbReference>
<evidence type="ECO:0000256" key="1">
    <source>
        <dbReference type="SAM" id="MobiDB-lite"/>
    </source>
</evidence>
<keyword evidence="3" id="KW-1185">Reference proteome</keyword>
<accession>A0ABQ8A707</accession>
<sequence length="59" mass="6434">MLADLDINRAPGRRTGVDGENKTETWKTKRARAEGPTLAARGLTGVERRLLQGSLDSRA</sequence>
<organism evidence="2 3">
    <name type="scientific">Brassica napus</name>
    <name type="common">Rape</name>
    <dbReference type="NCBI Taxonomy" id="3708"/>
    <lineage>
        <taxon>Eukaryota</taxon>
        <taxon>Viridiplantae</taxon>
        <taxon>Streptophyta</taxon>
        <taxon>Embryophyta</taxon>
        <taxon>Tracheophyta</taxon>
        <taxon>Spermatophyta</taxon>
        <taxon>Magnoliopsida</taxon>
        <taxon>eudicotyledons</taxon>
        <taxon>Gunneridae</taxon>
        <taxon>Pentapetalae</taxon>
        <taxon>rosids</taxon>
        <taxon>malvids</taxon>
        <taxon>Brassicales</taxon>
        <taxon>Brassicaceae</taxon>
        <taxon>Brassiceae</taxon>
        <taxon>Brassica</taxon>
    </lineage>
</organism>
<comment type="caution">
    <text evidence="2">The sequence shown here is derived from an EMBL/GenBank/DDBJ whole genome shotgun (WGS) entry which is preliminary data.</text>
</comment>
<feature type="region of interest" description="Disordered" evidence="1">
    <location>
        <begin position="1"/>
        <end position="33"/>
    </location>
</feature>